<organism evidence="1 2">
    <name type="scientific">Sphingobacterium kyonggiense</name>
    <dbReference type="NCBI Taxonomy" id="714075"/>
    <lineage>
        <taxon>Bacteria</taxon>
        <taxon>Pseudomonadati</taxon>
        <taxon>Bacteroidota</taxon>
        <taxon>Sphingobacteriia</taxon>
        <taxon>Sphingobacteriales</taxon>
        <taxon>Sphingobacteriaceae</taxon>
        <taxon>Sphingobacterium</taxon>
    </lineage>
</organism>
<dbReference type="RefSeq" id="WP_344674140.1">
    <property type="nucleotide sequence ID" value="NZ_BAAAZI010000006.1"/>
</dbReference>
<evidence type="ECO:0000313" key="2">
    <source>
        <dbReference type="Proteomes" id="UP001500101"/>
    </source>
</evidence>
<reference evidence="2" key="1">
    <citation type="journal article" date="2019" name="Int. J. Syst. Evol. Microbiol.">
        <title>The Global Catalogue of Microorganisms (GCM) 10K type strain sequencing project: providing services to taxonomists for standard genome sequencing and annotation.</title>
        <authorList>
            <consortium name="The Broad Institute Genomics Platform"/>
            <consortium name="The Broad Institute Genome Sequencing Center for Infectious Disease"/>
            <person name="Wu L."/>
            <person name="Ma J."/>
        </authorList>
    </citation>
    <scope>NUCLEOTIDE SEQUENCE [LARGE SCALE GENOMIC DNA]</scope>
    <source>
        <strain evidence="2">JCM 16704</strain>
    </source>
</reference>
<dbReference type="EMBL" id="BAAAZI010000006">
    <property type="protein sequence ID" value="GAA4138829.1"/>
    <property type="molecule type" value="Genomic_DNA"/>
</dbReference>
<comment type="caution">
    <text evidence="1">The sequence shown here is derived from an EMBL/GenBank/DDBJ whole genome shotgun (WGS) entry which is preliminary data.</text>
</comment>
<gene>
    <name evidence="1" type="ORF">GCM10022216_16260</name>
</gene>
<proteinExistence type="predicted"/>
<dbReference type="Proteomes" id="UP001500101">
    <property type="component" value="Unassembled WGS sequence"/>
</dbReference>
<sequence>MPVLQEKKPKKDYAAPKIDMVELIIPIDLIENLNDPVILKGIIQVRNNKIKSK</sequence>
<protein>
    <submittedName>
        <fullName evidence="1">Uncharacterized protein</fullName>
    </submittedName>
</protein>
<keyword evidence="2" id="KW-1185">Reference proteome</keyword>
<name>A0ABP7YPF5_9SPHI</name>
<evidence type="ECO:0000313" key="1">
    <source>
        <dbReference type="EMBL" id="GAA4138829.1"/>
    </source>
</evidence>
<accession>A0ABP7YPF5</accession>